<evidence type="ECO:0000313" key="1">
    <source>
        <dbReference type="EMBL" id="VAX40592.1"/>
    </source>
</evidence>
<name>A0A3B1DIT0_9ZZZZ</name>
<sequence length="146" mass="16698">MFIKQLTNAGSMPALEMTMRFAAQRQRLIAHNIANISTPNFIQKDVSVGGFQETLDRAIRERRARTGGMRGDLDWRETEELRRGRDGELQLTPTTPGDGVLFHDRNNRNVERLMQSLIETTSAFRTAAELHRSQKMLIDMAITQRV</sequence>
<organism evidence="1">
    <name type="scientific">hydrothermal vent metagenome</name>
    <dbReference type="NCBI Taxonomy" id="652676"/>
    <lineage>
        <taxon>unclassified sequences</taxon>
        <taxon>metagenomes</taxon>
        <taxon>ecological metagenomes</taxon>
    </lineage>
</organism>
<protein>
    <recommendedName>
        <fullName evidence="2">Flagellar basal-body rod protein FlgB</fullName>
    </recommendedName>
</protein>
<dbReference type="EMBL" id="UOGK01000414">
    <property type="protein sequence ID" value="VAX40592.1"/>
    <property type="molecule type" value="Genomic_DNA"/>
</dbReference>
<reference evidence="1" key="1">
    <citation type="submission" date="2018-06" db="EMBL/GenBank/DDBJ databases">
        <authorList>
            <person name="Zhirakovskaya E."/>
        </authorList>
    </citation>
    <scope>NUCLEOTIDE SEQUENCE</scope>
</reference>
<gene>
    <name evidence="1" type="ORF">MNBD_PLANCTO03-1637</name>
</gene>
<dbReference type="AlphaFoldDB" id="A0A3B1DIT0"/>
<evidence type="ECO:0008006" key="2">
    <source>
        <dbReference type="Google" id="ProtNLM"/>
    </source>
</evidence>
<accession>A0A3B1DIT0</accession>
<proteinExistence type="predicted"/>